<dbReference type="EC" id="3.1.21.3" evidence="5"/>
<evidence type="ECO:0000256" key="2">
    <source>
        <dbReference type="ARBA" id="ARBA00022747"/>
    </source>
</evidence>
<comment type="similarity">
    <text evidence="1">Belongs to the type-I restriction system S methylase family.</text>
</comment>
<gene>
    <name evidence="5" type="ORF">NTG6680_0480</name>
</gene>
<accession>A0ABN8ALY2</accession>
<dbReference type="CDD" id="cd17517">
    <property type="entry name" value="RMtype1_S_EcoKI_StySPI-TRD2-CR2_like"/>
    <property type="match status" value="1"/>
</dbReference>
<dbReference type="EMBL" id="OU912926">
    <property type="protein sequence ID" value="CAG9931733.1"/>
    <property type="molecule type" value="Genomic_DNA"/>
</dbReference>
<evidence type="ECO:0000256" key="1">
    <source>
        <dbReference type="ARBA" id="ARBA00010923"/>
    </source>
</evidence>
<protein>
    <submittedName>
        <fullName evidence="5">Type I restriction-modification system, specificity subunit S</fullName>
        <ecNumber evidence="5">3.1.21.3</ecNumber>
    </submittedName>
</protein>
<keyword evidence="2" id="KW-0680">Restriction system</keyword>
<organism evidence="5 6">
    <name type="scientific">Candidatus Nitrotoga arctica</name>
    <dbReference type="NCBI Taxonomy" id="453162"/>
    <lineage>
        <taxon>Bacteria</taxon>
        <taxon>Pseudomonadati</taxon>
        <taxon>Pseudomonadota</taxon>
        <taxon>Betaproteobacteria</taxon>
        <taxon>Nitrosomonadales</taxon>
        <taxon>Gallionellaceae</taxon>
        <taxon>Candidatus Nitrotoga</taxon>
    </lineage>
</organism>
<evidence type="ECO:0000313" key="6">
    <source>
        <dbReference type="Proteomes" id="UP000839052"/>
    </source>
</evidence>
<sequence>MIETLLEYRQATISEVVTQGLDPTAPKTPSGLPWLGEVPAHWAIKSLRRVTDGLAMNGIFKKNDEFGDGAPLVNVTDLFSDNFFVDGSSLERVRCSEQELIQYQVCDGDLFLVRSSLKFDGIAMFAVARNIIEPTVFECHVVRLRPDTSLCNSRFMAFFLNSSYGRQSLISRSKSTTMTTIDQGEVLSTYIASPPLDEQKAIAAYLDRETAHIDKLVDHVRDEIKLLQELRAATITDAVTGKIKVS</sequence>
<name>A0ABN8ALY2_9PROT</name>
<dbReference type="InterPro" id="IPR000055">
    <property type="entry name" value="Restrct_endonuc_typeI_TRD"/>
</dbReference>
<evidence type="ECO:0000313" key="5">
    <source>
        <dbReference type="EMBL" id="CAG9931733.1"/>
    </source>
</evidence>
<dbReference type="Proteomes" id="UP000839052">
    <property type="component" value="Chromosome"/>
</dbReference>
<keyword evidence="3" id="KW-0238">DNA-binding</keyword>
<dbReference type="PANTHER" id="PTHR30408">
    <property type="entry name" value="TYPE-1 RESTRICTION ENZYME ECOKI SPECIFICITY PROTEIN"/>
    <property type="match status" value="1"/>
</dbReference>
<dbReference type="GO" id="GO:0009035">
    <property type="term" value="F:type I site-specific deoxyribonuclease activity"/>
    <property type="evidence" value="ECO:0007669"/>
    <property type="project" value="UniProtKB-EC"/>
</dbReference>
<dbReference type="InterPro" id="IPR052021">
    <property type="entry name" value="Type-I_RS_S_subunit"/>
</dbReference>
<keyword evidence="5" id="KW-0378">Hydrolase</keyword>
<keyword evidence="6" id="KW-1185">Reference proteome</keyword>
<dbReference type="PANTHER" id="PTHR30408:SF12">
    <property type="entry name" value="TYPE I RESTRICTION ENZYME MJAVIII SPECIFICITY SUBUNIT"/>
    <property type="match status" value="1"/>
</dbReference>
<dbReference type="Gene3D" id="3.90.220.20">
    <property type="entry name" value="DNA methylase specificity domains"/>
    <property type="match status" value="1"/>
</dbReference>
<feature type="domain" description="Type I restriction modification DNA specificity" evidence="4">
    <location>
        <begin position="123"/>
        <end position="224"/>
    </location>
</feature>
<dbReference type="SUPFAM" id="SSF116734">
    <property type="entry name" value="DNA methylase specificity domain"/>
    <property type="match status" value="1"/>
</dbReference>
<dbReference type="Pfam" id="PF01420">
    <property type="entry name" value="Methylase_S"/>
    <property type="match status" value="1"/>
</dbReference>
<evidence type="ECO:0000259" key="4">
    <source>
        <dbReference type="Pfam" id="PF01420"/>
    </source>
</evidence>
<proteinExistence type="inferred from homology"/>
<dbReference type="InterPro" id="IPR044946">
    <property type="entry name" value="Restrct_endonuc_typeI_TRD_sf"/>
</dbReference>
<reference evidence="5 6" key="1">
    <citation type="submission" date="2021-10" db="EMBL/GenBank/DDBJ databases">
        <authorList>
            <person name="Koch H."/>
        </authorList>
    </citation>
    <scope>NUCLEOTIDE SEQUENCE [LARGE SCALE GENOMIC DNA]</scope>
    <source>
        <strain evidence="5">6680</strain>
    </source>
</reference>
<evidence type="ECO:0000256" key="3">
    <source>
        <dbReference type="ARBA" id="ARBA00023125"/>
    </source>
</evidence>